<protein>
    <submittedName>
        <fullName evidence="1">Uncharacterized protein</fullName>
    </submittedName>
</protein>
<accession>A0A6G9QPX5</accession>
<sequence length="163" mass="18444">MSATNINEAFMNTFTLTQDRTLIEKRRLLSNNALKADYVVGICANNSPLVAIAFNVKRCEVCHQTGDTTLVEHHLKLYSVECKLPKETAMCDVTLTMLSQWLSKEICVDAIHRSKIRRHSNPSYAYSIITDSDDKTLQRIINNINGDYLKEIFCSLGYIVNPA</sequence>
<name>A0A6G9QPX5_9GAMM</name>
<reference evidence="1 2" key="1">
    <citation type="submission" date="2020-03" db="EMBL/GenBank/DDBJ databases">
        <title>Complete genome sequence of Shewanella sp.</title>
        <authorList>
            <person name="Kim Y.-S."/>
            <person name="Kim S.-J."/>
            <person name="Jung H.-K."/>
            <person name="Kim K.-H."/>
        </authorList>
    </citation>
    <scope>NUCLEOTIDE SEQUENCE [LARGE SCALE GENOMIC DNA]</scope>
    <source>
        <strain evidence="1 2">PN3F2</strain>
        <plasmid evidence="1 2">pPN3F2_2</plasmid>
    </source>
</reference>
<dbReference type="EMBL" id="CP050315">
    <property type="protein sequence ID" value="QIR16616.1"/>
    <property type="molecule type" value="Genomic_DNA"/>
</dbReference>
<organism evidence="1 2">
    <name type="scientific">Shewanella aestuarii</name>
    <dbReference type="NCBI Taxonomy" id="1028752"/>
    <lineage>
        <taxon>Bacteria</taxon>
        <taxon>Pseudomonadati</taxon>
        <taxon>Pseudomonadota</taxon>
        <taxon>Gammaproteobacteria</taxon>
        <taxon>Alteromonadales</taxon>
        <taxon>Shewanellaceae</taxon>
        <taxon>Shewanella</taxon>
    </lineage>
</organism>
<evidence type="ECO:0000313" key="1">
    <source>
        <dbReference type="EMBL" id="QIR16616.1"/>
    </source>
</evidence>
<gene>
    <name evidence="1" type="ORF">HBH39_19260</name>
</gene>
<proteinExistence type="predicted"/>
<dbReference type="AlphaFoldDB" id="A0A6G9QPX5"/>
<keyword evidence="2" id="KW-1185">Reference proteome</keyword>
<dbReference type="RefSeq" id="WP_167680444.1">
    <property type="nucleotide sequence ID" value="NZ_CP050315.1"/>
</dbReference>
<evidence type="ECO:0000313" key="2">
    <source>
        <dbReference type="Proteomes" id="UP000502608"/>
    </source>
</evidence>
<dbReference type="KEGG" id="saes:HBH39_19260"/>
<dbReference type="Proteomes" id="UP000502608">
    <property type="component" value="Plasmid pPN3F2_2"/>
</dbReference>
<keyword evidence="1" id="KW-0614">Plasmid</keyword>
<geneLocation type="plasmid" evidence="1 2">
    <name>pPN3F2_2</name>
</geneLocation>